<dbReference type="InterPro" id="IPR036691">
    <property type="entry name" value="Endo/exonu/phosph_ase_sf"/>
</dbReference>
<feature type="active site" description="Proton donor/acceptor" evidence="5">
    <location>
        <position position="250"/>
    </location>
</feature>
<gene>
    <name evidence="10" type="ORF">CLAFUR5_03027</name>
</gene>
<reference evidence="10" key="1">
    <citation type="submission" date="2021-12" db="EMBL/GenBank/DDBJ databases">
        <authorList>
            <person name="Zaccaron A."/>
            <person name="Stergiopoulos I."/>
        </authorList>
    </citation>
    <scope>NUCLEOTIDE SEQUENCE</scope>
    <source>
        <strain evidence="10">Race5_Kim</strain>
    </source>
</reference>
<evidence type="ECO:0000313" key="11">
    <source>
        <dbReference type="Proteomes" id="UP000756132"/>
    </source>
</evidence>
<feature type="site" description="Important for catalytic activity" evidence="7">
    <location>
        <position position="337"/>
    </location>
</feature>
<dbReference type="Pfam" id="PF03372">
    <property type="entry name" value="Exo_endo_phos"/>
    <property type="match status" value="1"/>
</dbReference>
<evidence type="ECO:0000256" key="8">
    <source>
        <dbReference type="SAM" id="MobiDB-lite"/>
    </source>
</evidence>
<evidence type="ECO:0000256" key="2">
    <source>
        <dbReference type="ARBA" id="ARBA00022723"/>
    </source>
</evidence>
<dbReference type="SUPFAM" id="SSF56219">
    <property type="entry name" value="DNase I-like"/>
    <property type="match status" value="1"/>
</dbReference>
<feature type="binding site" evidence="6">
    <location>
        <position position="365"/>
    </location>
    <ligand>
        <name>Mg(2+)</name>
        <dbReference type="ChEBI" id="CHEBI:18420"/>
        <label>1</label>
    </ligand>
</feature>
<keyword evidence="6" id="KW-0464">Manganese</keyword>
<feature type="binding site" evidence="6">
    <location>
        <position position="47"/>
    </location>
    <ligand>
        <name>Mg(2+)</name>
        <dbReference type="ChEBI" id="CHEBI:18420"/>
        <label>1</label>
    </ligand>
</feature>
<sequence length="385" mass="43269">MTAEKSIARSDISPPPSSKRRKLAPSQTSEDLPQCIDPSRLTIYSWNINGISPFVQKTITSFFQPRNVAHGCESSASPSSSLRDVLRRYEWPAMLLLQEVKINPDDTATQRAVERAVNPITDEPGLPSYRVFFCLPSDKHNARGSGRKVYGVCNIIRQDFFDRYVERVREVSWDLEGRFLVCETKPCGLLPKLAIFTVYAANGTDNPYKDPESGQIVGTWHDRKLQVHELLETECRALEARGVQVVLAGDMNIARMKLDGHPNLRTTPEQHCVNRADFERRFFASGAGSKEECGATGALSGGGLNMIDSWRHFYPRKAGYTYYGRSRPFGSSCDRVDMILLSRAMEDRLVNAGIHETLADRGPSDHVPLFVELQTQLERVDVVEM</sequence>
<dbReference type="Proteomes" id="UP000756132">
    <property type="component" value="Chromosome 2"/>
</dbReference>
<reference evidence="10" key="2">
    <citation type="journal article" date="2022" name="Microb. Genom.">
        <title>A chromosome-scale genome assembly of the tomato pathogen Cladosporium fulvum reveals a compartmentalized genome architecture and the presence of a dispensable chromosome.</title>
        <authorList>
            <person name="Zaccaron A.Z."/>
            <person name="Chen L.H."/>
            <person name="Samaras A."/>
            <person name="Stergiopoulos I."/>
        </authorList>
    </citation>
    <scope>NUCLEOTIDE SEQUENCE</scope>
    <source>
        <strain evidence="10">Race5_Kim</strain>
    </source>
</reference>
<evidence type="ECO:0000256" key="6">
    <source>
        <dbReference type="PIRSR" id="PIRSR604808-2"/>
    </source>
</evidence>
<keyword evidence="3" id="KW-0378">Hydrolase</keyword>
<dbReference type="RefSeq" id="XP_047758412.1">
    <property type="nucleotide sequence ID" value="XM_047902175.1"/>
</dbReference>
<dbReference type="OrthoDB" id="498125at2759"/>
<feature type="domain" description="Endonuclease/exonuclease/phosphatase" evidence="9">
    <location>
        <begin position="45"/>
        <end position="366"/>
    </location>
</feature>
<feature type="site" description="Interaction with DNA substrate" evidence="7">
    <location>
        <position position="366"/>
    </location>
</feature>
<dbReference type="PROSITE" id="PS51435">
    <property type="entry name" value="AP_NUCLEASE_F1_4"/>
    <property type="match status" value="1"/>
</dbReference>
<dbReference type="EMBL" id="CP090164">
    <property type="protein sequence ID" value="UJO14046.1"/>
    <property type="molecule type" value="Genomic_DNA"/>
</dbReference>
<evidence type="ECO:0000313" key="10">
    <source>
        <dbReference type="EMBL" id="UJO14046.1"/>
    </source>
</evidence>
<dbReference type="InterPro" id="IPR004808">
    <property type="entry name" value="AP_endonuc_1"/>
</dbReference>
<comment type="similarity">
    <text evidence="1">Belongs to the DNA repair enzymes AP/ExoA family.</text>
</comment>
<dbReference type="PANTHER" id="PTHR22748:SF14">
    <property type="entry name" value="ENDONUCLEASE_EXONUCLEASE_PHOSPHATASE DOMAIN-CONTAINING PROTEIN"/>
    <property type="match status" value="1"/>
</dbReference>
<proteinExistence type="inferred from homology"/>
<feature type="binding site" evidence="6">
    <location>
        <position position="252"/>
    </location>
    <ligand>
        <name>Mg(2+)</name>
        <dbReference type="ChEBI" id="CHEBI:18420"/>
        <label>1</label>
    </ligand>
</feature>
<feature type="binding site" evidence="6">
    <location>
        <position position="99"/>
    </location>
    <ligand>
        <name>Mg(2+)</name>
        <dbReference type="ChEBI" id="CHEBI:18420"/>
        <label>1</label>
    </ligand>
</feature>
<evidence type="ECO:0000256" key="1">
    <source>
        <dbReference type="ARBA" id="ARBA00007092"/>
    </source>
</evidence>
<evidence type="ECO:0000256" key="5">
    <source>
        <dbReference type="PIRSR" id="PIRSR604808-1"/>
    </source>
</evidence>
<keyword evidence="2 6" id="KW-0479">Metal-binding</keyword>
<keyword evidence="4 6" id="KW-0460">Magnesium</keyword>
<evidence type="ECO:0000256" key="4">
    <source>
        <dbReference type="ARBA" id="ARBA00022842"/>
    </source>
</evidence>
<dbReference type="KEGG" id="ffu:CLAFUR5_03027"/>
<dbReference type="GO" id="GO:0008311">
    <property type="term" value="F:double-stranded DNA 3'-5' DNA exonuclease activity"/>
    <property type="evidence" value="ECO:0007669"/>
    <property type="project" value="TreeGrafter"/>
</dbReference>
<evidence type="ECO:0000256" key="3">
    <source>
        <dbReference type="ARBA" id="ARBA00022801"/>
    </source>
</evidence>
<evidence type="ECO:0000256" key="7">
    <source>
        <dbReference type="PIRSR" id="PIRSR604808-3"/>
    </source>
</evidence>
<feature type="binding site" evidence="6">
    <location>
        <position position="366"/>
    </location>
    <ligand>
        <name>Mg(2+)</name>
        <dbReference type="ChEBI" id="CHEBI:18420"/>
        <label>1</label>
    </ligand>
</feature>
<dbReference type="InterPro" id="IPR005135">
    <property type="entry name" value="Endo/exonuclease/phosphatase"/>
</dbReference>
<evidence type="ECO:0000259" key="9">
    <source>
        <dbReference type="Pfam" id="PF03372"/>
    </source>
</evidence>
<accession>A0A9Q8LAQ8</accession>
<feature type="region of interest" description="Disordered" evidence="8">
    <location>
        <begin position="1"/>
        <end position="32"/>
    </location>
</feature>
<organism evidence="10 11">
    <name type="scientific">Passalora fulva</name>
    <name type="common">Tomato leaf mold</name>
    <name type="synonym">Cladosporium fulvum</name>
    <dbReference type="NCBI Taxonomy" id="5499"/>
    <lineage>
        <taxon>Eukaryota</taxon>
        <taxon>Fungi</taxon>
        <taxon>Dikarya</taxon>
        <taxon>Ascomycota</taxon>
        <taxon>Pezizomycotina</taxon>
        <taxon>Dothideomycetes</taxon>
        <taxon>Dothideomycetidae</taxon>
        <taxon>Mycosphaerellales</taxon>
        <taxon>Mycosphaerellaceae</taxon>
        <taxon>Fulvia</taxon>
    </lineage>
</organism>
<dbReference type="AlphaFoldDB" id="A0A9Q8LAQ8"/>
<feature type="binding site" evidence="6">
    <location>
        <position position="250"/>
    </location>
    <ligand>
        <name>Mg(2+)</name>
        <dbReference type="ChEBI" id="CHEBI:18420"/>
        <label>1</label>
    </ligand>
</feature>
<keyword evidence="11" id="KW-1185">Reference proteome</keyword>
<name>A0A9Q8LAQ8_PASFU</name>
<dbReference type="GO" id="GO:0008081">
    <property type="term" value="F:phosphoric diester hydrolase activity"/>
    <property type="evidence" value="ECO:0007669"/>
    <property type="project" value="TreeGrafter"/>
</dbReference>
<feature type="site" description="Transition state stabilizer" evidence="7">
    <location>
        <position position="252"/>
    </location>
</feature>
<feature type="active site" description="Proton acceptor" evidence="5">
    <location>
        <position position="366"/>
    </location>
</feature>
<dbReference type="GO" id="GO:0046872">
    <property type="term" value="F:metal ion binding"/>
    <property type="evidence" value="ECO:0007669"/>
    <property type="project" value="UniProtKB-KW"/>
</dbReference>
<dbReference type="Gene3D" id="3.60.10.10">
    <property type="entry name" value="Endonuclease/exonuclease/phosphatase"/>
    <property type="match status" value="1"/>
</dbReference>
<dbReference type="GO" id="GO:0006284">
    <property type="term" value="P:base-excision repair"/>
    <property type="evidence" value="ECO:0007669"/>
    <property type="project" value="TreeGrafter"/>
</dbReference>
<dbReference type="GO" id="GO:0005634">
    <property type="term" value="C:nucleus"/>
    <property type="evidence" value="ECO:0007669"/>
    <property type="project" value="TreeGrafter"/>
</dbReference>
<dbReference type="PANTHER" id="PTHR22748">
    <property type="entry name" value="AP ENDONUCLEASE"/>
    <property type="match status" value="1"/>
</dbReference>
<dbReference type="GeneID" id="71982905"/>
<dbReference type="GO" id="GO:0003906">
    <property type="term" value="F:DNA-(apurinic or apyrimidinic site) endonuclease activity"/>
    <property type="evidence" value="ECO:0007669"/>
    <property type="project" value="TreeGrafter"/>
</dbReference>
<protein>
    <recommendedName>
        <fullName evidence="9">Endonuclease/exonuclease/phosphatase domain-containing protein</fullName>
    </recommendedName>
</protein>
<feature type="active site" evidence="5">
    <location>
        <position position="199"/>
    </location>
</feature>
<comment type="cofactor">
    <cofactor evidence="6">
        <name>Mg(2+)</name>
        <dbReference type="ChEBI" id="CHEBI:18420"/>
    </cofactor>
    <cofactor evidence="6">
        <name>Mn(2+)</name>
        <dbReference type="ChEBI" id="CHEBI:29035"/>
    </cofactor>
    <text evidence="6">Probably binds two magnesium or manganese ions per subunit.</text>
</comment>